<feature type="chain" id="PRO_5015139627" evidence="1">
    <location>
        <begin position="19"/>
        <end position="30"/>
    </location>
</feature>
<sequence>MCLSLSLILSFSLSFVVSIDPNLRRGCLHV</sequence>
<name>A0A2P2PH63_RHIMU</name>
<keyword evidence="1" id="KW-0732">Signal</keyword>
<feature type="signal peptide" evidence="1">
    <location>
        <begin position="1"/>
        <end position="18"/>
    </location>
</feature>
<accession>A0A2P2PH63</accession>
<reference evidence="2" key="1">
    <citation type="submission" date="2018-02" db="EMBL/GenBank/DDBJ databases">
        <title>Rhizophora mucronata_Transcriptome.</title>
        <authorList>
            <person name="Meera S.P."/>
            <person name="Sreeshan A."/>
            <person name="Augustine A."/>
        </authorList>
    </citation>
    <scope>NUCLEOTIDE SEQUENCE</scope>
    <source>
        <tissue evidence="2">Leaf</tissue>
    </source>
</reference>
<dbReference type="EMBL" id="GGEC01073569">
    <property type="protein sequence ID" value="MBX54053.1"/>
    <property type="molecule type" value="Transcribed_RNA"/>
</dbReference>
<evidence type="ECO:0000313" key="2">
    <source>
        <dbReference type="EMBL" id="MBX54053.1"/>
    </source>
</evidence>
<dbReference type="AlphaFoldDB" id="A0A2P2PH63"/>
<proteinExistence type="predicted"/>
<organism evidence="2">
    <name type="scientific">Rhizophora mucronata</name>
    <name type="common">Asiatic mangrove</name>
    <dbReference type="NCBI Taxonomy" id="61149"/>
    <lineage>
        <taxon>Eukaryota</taxon>
        <taxon>Viridiplantae</taxon>
        <taxon>Streptophyta</taxon>
        <taxon>Embryophyta</taxon>
        <taxon>Tracheophyta</taxon>
        <taxon>Spermatophyta</taxon>
        <taxon>Magnoliopsida</taxon>
        <taxon>eudicotyledons</taxon>
        <taxon>Gunneridae</taxon>
        <taxon>Pentapetalae</taxon>
        <taxon>rosids</taxon>
        <taxon>fabids</taxon>
        <taxon>Malpighiales</taxon>
        <taxon>Rhizophoraceae</taxon>
        <taxon>Rhizophora</taxon>
    </lineage>
</organism>
<evidence type="ECO:0000256" key="1">
    <source>
        <dbReference type="SAM" id="SignalP"/>
    </source>
</evidence>
<protein>
    <submittedName>
        <fullName evidence="2">Uncharacterized protein</fullName>
    </submittedName>
</protein>